<proteinExistence type="predicted"/>
<dbReference type="Pfam" id="PF05866">
    <property type="entry name" value="RusA"/>
    <property type="match status" value="1"/>
</dbReference>
<accession>A0ABV8MUN8</accession>
<dbReference type="InterPro" id="IPR008822">
    <property type="entry name" value="Endonuclease_RusA-like"/>
</dbReference>
<reference evidence="2" key="1">
    <citation type="journal article" date="2019" name="Int. J. Syst. Evol. Microbiol.">
        <title>The Global Catalogue of Microorganisms (GCM) 10K type strain sequencing project: providing services to taxonomists for standard genome sequencing and annotation.</title>
        <authorList>
            <consortium name="The Broad Institute Genomics Platform"/>
            <consortium name="The Broad Institute Genome Sequencing Center for Infectious Disease"/>
            <person name="Wu L."/>
            <person name="Ma J."/>
        </authorList>
    </citation>
    <scope>NUCLEOTIDE SEQUENCE [LARGE SCALE GENOMIC DNA]</scope>
    <source>
        <strain evidence="2">LMG 29894</strain>
    </source>
</reference>
<protein>
    <submittedName>
        <fullName evidence="1">RusA family crossover junction endodeoxyribonuclease</fullName>
    </submittedName>
</protein>
<dbReference type="Gene3D" id="3.30.1330.70">
    <property type="entry name" value="Holliday junction resolvase RusA"/>
    <property type="match status" value="1"/>
</dbReference>
<gene>
    <name evidence="1" type="ORF">ACFOW7_21940</name>
</gene>
<evidence type="ECO:0000313" key="1">
    <source>
        <dbReference type="EMBL" id="MFC4162002.1"/>
    </source>
</evidence>
<comment type="caution">
    <text evidence="1">The sequence shown here is derived from an EMBL/GenBank/DDBJ whole genome shotgun (WGS) entry which is preliminary data.</text>
</comment>
<dbReference type="EMBL" id="JBHSBU010000004">
    <property type="protein sequence ID" value="MFC4162002.1"/>
    <property type="molecule type" value="Genomic_DNA"/>
</dbReference>
<keyword evidence="2" id="KW-1185">Reference proteome</keyword>
<evidence type="ECO:0000313" key="2">
    <source>
        <dbReference type="Proteomes" id="UP001595791"/>
    </source>
</evidence>
<sequence>MTQIRFVIPGAPQGKGRPRASARRVGAKTVVRMYTPEKTVSYEGQIAAAAAQAMAGRQLLEGPVLLSLDICFPVPASWSKRKQAQALAGELAPTKKPDIDNVAKAIADGVNGIVWVDDVQVCEIHARKRYGQTPGVIVVIERAAAAA</sequence>
<name>A0ABV8MUN8_9NEIS</name>
<dbReference type="SUPFAM" id="SSF103084">
    <property type="entry name" value="Holliday junction resolvase RusA"/>
    <property type="match status" value="1"/>
</dbReference>
<dbReference type="InterPro" id="IPR036614">
    <property type="entry name" value="RusA-like_sf"/>
</dbReference>
<dbReference type="RefSeq" id="WP_378168753.1">
    <property type="nucleotide sequence ID" value="NZ_JBHSBU010000004.1"/>
</dbReference>
<organism evidence="1 2">
    <name type="scientific">Chitinimonas lacunae</name>
    <dbReference type="NCBI Taxonomy" id="1963018"/>
    <lineage>
        <taxon>Bacteria</taxon>
        <taxon>Pseudomonadati</taxon>
        <taxon>Pseudomonadota</taxon>
        <taxon>Betaproteobacteria</taxon>
        <taxon>Neisseriales</taxon>
        <taxon>Chitinibacteraceae</taxon>
        <taxon>Chitinimonas</taxon>
    </lineage>
</organism>
<dbReference type="Proteomes" id="UP001595791">
    <property type="component" value="Unassembled WGS sequence"/>
</dbReference>